<proteinExistence type="inferred from homology"/>
<dbReference type="RefSeq" id="WP_182206694.1">
    <property type="nucleotide sequence ID" value="NZ_JACGLT010000018.1"/>
</dbReference>
<evidence type="ECO:0000313" key="3">
    <source>
        <dbReference type="EMBL" id="MBA6154356.1"/>
    </source>
</evidence>
<dbReference type="InterPro" id="IPR051083">
    <property type="entry name" value="GrpII_Intron_Splice-Mob/Def"/>
</dbReference>
<evidence type="ECO:0000259" key="2">
    <source>
        <dbReference type="PROSITE" id="PS50878"/>
    </source>
</evidence>
<comment type="similarity">
    <text evidence="1">Belongs to the bacterial reverse transcriptase family.</text>
</comment>
<dbReference type="EC" id="2.7.7.49" evidence="4"/>
<keyword evidence="4" id="KW-0808">Transferase</keyword>
<keyword evidence="6" id="KW-1185">Reference proteome</keyword>
<dbReference type="InterPro" id="IPR043502">
    <property type="entry name" value="DNA/RNA_pol_sf"/>
</dbReference>
<dbReference type="PANTHER" id="PTHR34047:SF8">
    <property type="entry name" value="PROTEIN YKFC"/>
    <property type="match status" value="1"/>
</dbReference>
<evidence type="ECO:0000313" key="5">
    <source>
        <dbReference type="EMBL" id="MBA6154841.1"/>
    </source>
</evidence>
<dbReference type="NCBIfam" id="TIGR04416">
    <property type="entry name" value="group_II_RT_mat"/>
    <property type="match status" value="1"/>
</dbReference>
<dbReference type="AlphaFoldDB" id="A0A7W2M8G9"/>
<accession>A0A7W2M8G9</accession>
<feature type="domain" description="Reverse transcriptase" evidence="2">
    <location>
        <begin position="44"/>
        <end position="272"/>
    </location>
</feature>
<dbReference type="SUPFAM" id="SSF56672">
    <property type="entry name" value="DNA/RNA polymerases"/>
    <property type="match status" value="1"/>
</dbReference>
<dbReference type="GO" id="GO:0003964">
    <property type="term" value="F:RNA-directed DNA polymerase activity"/>
    <property type="evidence" value="ECO:0007669"/>
    <property type="project" value="UniProtKB-KW"/>
</dbReference>
<dbReference type="EMBL" id="JACGLT010000024">
    <property type="protein sequence ID" value="MBA6154687.1"/>
    <property type="molecule type" value="Genomic_DNA"/>
</dbReference>
<name>A0A7W2M8G9_9FLAO</name>
<dbReference type="InterPro" id="IPR013597">
    <property type="entry name" value="Mat_intron_G2"/>
</dbReference>
<dbReference type="InterPro" id="IPR000477">
    <property type="entry name" value="RT_dom"/>
</dbReference>
<dbReference type="CDD" id="cd01651">
    <property type="entry name" value="RT_G2_intron"/>
    <property type="match status" value="1"/>
</dbReference>
<dbReference type="PANTHER" id="PTHR34047">
    <property type="entry name" value="NUCLEAR INTRON MATURASE 1, MITOCHONDRIAL-RELATED"/>
    <property type="match status" value="1"/>
</dbReference>
<dbReference type="EMBL" id="JACGLT010000018">
    <property type="protein sequence ID" value="MBA6154356.1"/>
    <property type="molecule type" value="Genomic_DNA"/>
</dbReference>
<reference evidence="4 6" key="1">
    <citation type="submission" date="2020-07" db="EMBL/GenBank/DDBJ databases">
        <title>Bacterium isolated from marine sediment.</title>
        <authorList>
            <person name="Shang D."/>
        </authorList>
    </citation>
    <scope>NUCLEOTIDE SEQUENCE [LARGE SCALE GENOMIC DNA]</scope>
    <source>
        <strain evidence="4 6">F6074</strain>
    </source>
</reference>
<keyword evidence="4" id="KW-0548">Nucleotidyltransferase</keyword>
<comment type="caution">
    <text evidence="4">The sequence shown here is derived from an EMBL/GenBank/DDBJ whole genome shotgun (WGS) entry which is preliminary data.</text>
</comment>
<dbReference type="Proteomes" id="UP000541857">
    <property type="component" value="Unassembled WGS sequence"/>
</dbReference>
<protein>
    <submittedName>
        <fullName evidence="4">Group II intron reverse transcriptase/maturase</fullName>
        <ecNumber evidence="4">2.7.7.49</ecNumber>
    </submittedName>
</protein>
<sequence>MIEKVLEAKNLYKAQRKVERNKGGCGVDGMKTTELAAYIAEHRDDLLSSIRTHRYVPDPILGVSIPKGMGKTRLLGIPTVVDRWLQQSVNQQLMVEFEYEFEPLSYGFRPNKNLHKAVLQAQQYINTGYQDIVDIDLQGFFDEVDHMRLLQLIYNKVKCPTTLRLIRKWLRAPIRINGRLEKRRKGIPQGSPLSPLLSNILLDVLDKHMESKGLLYVRYADDFSVYTRSKSEAKRIGNELYIFLRDALRLPINKAKSGIRRPVHFELLGHGFVPVYKKGTKGQYQLVVSQKSWGKFKRTLKRITQKTRPISLLERLGRLNEVCRGWINNYRLTQSYAKLKKLDAWLRNRLRYCIWHDWKKLERKRKNLIRLGIEQGQAYAWSRTRMGGWATAQSPILKTTVTISRLKRKGYKPLGDYIDRAQTLIW</sequence>
<evidence type="ECO:0000256" key="1">
    <source>
        <dbReference type="ARBA" id="ARBA00034120"/>
    </source>
</evidence>
<dbReference type="Pfam" id="PF00078">
    <property type="entry name" value="RVT_1"/>
    <property type="match status" value="1"/>
</dbReference>
<gene>
    <name evidence="4" type="primary">ltrA</name>
    <name evidence="3" type="ORF">H3Z82_16635</name>
    <name evidence="4" type="ORF">H3Z82_18355</name>
    <name evidence="5" type="ORF">H3Z82_19150</name>
</gene>
<dbReference type="Pfam" id="PF08388">
    <property type="entry name" value="GIIM"/>
    <property type="match status" value="1"/>
</dbReference>
<evidence type="ECO:0000313" key="6">
    <source>
        <dbReference type="Proteomes" id="UP000541857"/>
    </source>
</evidence>
<dbReference type="EMBL" id="JACGLT010000033">
    <property type="protein sequence ID" value="MBA6154841.1"/>
    <property type="molecule type" value="Genomic_DNA"/>
</dbReference>
<evidence type="ECO:0000313" key="4">
    <source>
        <dbReference type="EMBL" id="MBA6154687.1"/>
    </source>
</evidence>
<dbReference type="InterPro" id="IPR030931">
    <property type="entry name" value="Group_II_RT_mat"/>
</dbReference>
<keyword evidence="4" id="KW-0695">RNA-directed DNA polymerase</keyword>
<dbReference type="PROSITE" id="PS50878">
    <property type="entry name" value="RT_POL"/>
    <property type="match status" value="1"/>
</dbReference>
<organism evidence="4 6">
    <name type="scientific">Gelidibacter maritimus</name>
    <dbReference type="NCBI Taxonomy" id="2761487"/>
    <lineage>
        <taxon>Bacteria</taxon>
        <taxon>Pseudomonadati</taxon>
        <taxon>Bacteroidota</taxon>
        <taxon>Flavobacteriia</taxon>
        <taxon>Flavobacteriales</taxon>
        <taxon>Flavobacteriaceae</taxon>
        <taxon>Gelidibacter</taxon>
    </lineage>
</organism>